<dbReference type="KEGG" id="bde:BDP_1478"/>
<gene>
    <name evidence="1" type="ordered locus">BDP_1478</name>
</gene>
<reference evidence="1 2" key="1">
    <citation type="journal article" date="2009" name="PLoS Genet.">
        <title>The Bifidobacterium dentium Bd1 genome sequence reflects its genetic adaptation to the human oral cavity.</title>
        <authorList>
            <person name="Ventura M."/>
            <person name="Turroni F."/>
            <person name="Zomer A."/>
            <person name="Foroni E."/>
            <person name="Giubellini V."/>
            <person name="Bottacini F."/>
            <person name="Canchaya C."/>
            <person name="Claesson M.J."/>
            <person name="He F."/>
            <person name="Mantzourani M."/>
            <person name="Mulas L."/>
            <person name="Ferrarini A."/>
            <person name="Gao B."/>
            <person name="Delledonne M."/>
            <person name="Henrissat B."/>
            <person name="Coutinho P."/>
            <person name="Oggioni M."/>
            <person name="Gupta R.S."/>
            <person name="Zhang Z."/>
            <person name="Beighton D."/>
            <person name="Fitzgerald G.F."/>
            <person name="O'Toole P.W."/>
            <person name="van Sinderen D."/>
        </authorList>
    </citation>
    <scope>NUCLEOTIDE SEQUENCE [LARGE SCALE GENOMIC DNA]</scope>
    <source>
        <strain evidence="2">ATCC 27534 / DSM 20436 / JCM 1195 / Bd1</strain>
    </source>
</reference>
<accession>D2QB92</accession>
<evidence type="ECO:0000313" key="2">
    <source>
        <dbReference type="Proteomes" id="UP000008693"/>
    </source>
</evidence>
<protein>
    <submittedName>
        <fullName evidence="1">Uncharacterized protein</fullName>
    </submittedName>
</protein>
<dbReference type="HOGENOM" id="CLU_3438272_0_0_11"/>
<name>D2QB92_BIFDB</name>
<dbReference type="Proteomes" id="UP000008693">
    <property type="component" value="Chromosome"/>
</dbReference>
<keyword evidence="2" id="KW-1185">Reference proteome</keyword>
<dbReference type="EMBL" id="CP001750">
    <property type="protein sequence ID" value="ADB10078.1"/>
    <property type="molecule type" value="Genomic_DNA"/>
</dbReference>
<evidence type="ECO:0000313" key="1">
    <source>
        <dbReference type="EMBL" id="ADB10078.1"/>
    </source>
</evidence>
<organism evidence="1 2">
    <name type="scientific">Bifidobacterium dentium (strain ATCC 27534 / DSM 20436 / JCM 1195 / Bd1)</name>
    <dbReference type="NCBI Taxonomy" id="401473"/>
    <lineage>
        <taxon>Bacteria</taxon>
        <taxon>Bacillati</taxon>
        <taxon>Actinomycetota</taxon>
        <taxon>Actinomycetes</taxon>
        <taxon>Bifidobacteriales</taxon>
        <taxon>Bifidobacteriaceae</taxon>
        <taxon>Bifidobacterium</taxon>
    </lineage>
</organism>
<sequence>MYKLVQLTWR</sequence>
<proteinExistence type="predicted"/>